<keyword evidence="4 7" id="KW-1133">Transmembrane helix</keyword>
<feature type="transmembrane region" description="Helical" evidence="7">
    <location>
        <begin position="100"/>
        <end position="117"/>
    </location>
</feature>
<dbReference type="InterPro" id="IPR010635">
    <property type="entry name" value="Heparan_SO4-6-sulfoTrfase"/>
</dbReference>
<dbReference type="InterPro" id="IPR027417">
    <property type="entry name" value="P-loop_NTPase"/>
</dbReference>
<protein>
    <submittedName>
        <fullName evidence="8">Uncharacterized protein</fullName>
    </submittedName>
</protein>
<reference evidence="8" key="1">
    <citation type="journal article" date="2013" name="J. Plant Res.">
        <title>Effect of fungi and light on seed germination of three Opuntia species from semiarid lands of central Mexico.</title>
        <authorList>
            <person name="Delgado-Sanchez P."/>
            <person name="Jimenez-Bremont J.F."/>
            <person name="Guerrero-Gonzalez Mde L."/>
            <person name="Flores J."/>
        </authorList>
    </citation>
    <scope>NUCLEOTIDE SEQUENCE</scope>
    <source>
        <tissue evidence="8">Cladode</tissue>
    </source>
</reference>
<comment type="subcellular location">
    <subcellularLocation>
        <location evidence="1">Membrane</location>
        <topology evidence="1">Single-pass membrane protein</topology>
    </subcellularLocation>
</comment>
<dbReference type="Gene3D" id="3.40.50.300">
    <property type="entry name" value="P-loop containing nucleotide triphosphate hydrolases"/>
    <property type="match status" value="1"/>
</dbReference>
<keyword evidence="5 7" id="KW-0472">Membrane</keyword>
<accession>A0A7C9DFK1</accession>
<sequence length="126" mass="14535">MTVGKLMEAYEVCITSLRKSQSRRRINSLTRIAPVNFTKEARLRVHESTIDRIKSLNRLDMELYDYAQDIFARQHHRTMQKLDAEATVLNSFGAAPWRESLLVMAVVFVGVSLVINARRRTSKVKL</sequence>
<name>A0A7C9DFK1_OPUST</name>
<dbReference type="PANTHER" id="PTHR12812">
    <property type="entry name" value="HEPARAN SULFATE 6-O-SULFOTRANSFERASE 3"/>
    <property type="match status" value="1"/>
</dbReference>
<evidence type="ECO:0000256" key="1">
    <source>
        <dbReference type="ARBA" id="ARBA00004167"/>
    </source>
</evidence>
<dbReference type="GO" id="GO:0017095">
    <property type="term" value="F:heparan sulfate 6-sulfotransferase activity"/>
    <property type="evidence" value="ECO:0007669"/>
    <property type="project" value="TreeGrafter"/>
</dbReference>
<evidence type="ECO:0000313" key="8">
    <source>
        <dbReference type="EMBL" id="MBA4641681.1"/>
    </source>
</evidence>
<evidence type="ECO:0000256" key="2">
    <source>
        <dbReference type="ARBA" id="ARBA00022679"/>
    </source>
</evidence>
<dbReference type="EMBL" id="GISG01125208">
    <property type="protein sequence ID" value="MBA4641681.1"/>
    <property type="molecule type" value="Transcribed_RNA"/>
</dbReference>
<evidence type="ECO:0000256" key="4">
    <source>
        <dbReference type="ARBA" id="ARBA00022989"/>
    </source>
</evidence>
<evidence type="ECO:0000256" key="7">
    <source>
        <dbReference type="SAM" id="Phobius"/>
    </source>
</evidence>
<keyword evidence="2" id="KW-0808">Transferase</keyword>
<dbReference type="PANTHER" id="PTHR12812:SF0">
    <property type="entry name" value="HEPARAN-SULFATE 6-O-SULFOTRANSFERASE"/>
    <property type="match status" value="1"/>
</dbReference>
<evidence type="ECO:0000256" key="3">
    <source>
        <dbReference type="ARBA" id="ARBA00022692"/>
    </source>
</evidence>
<reference evidence="8" key="2">
    <citation type="submission" date="2020-07" db="EMBL/GenBank/DDBJ databases">
        <authorList>
            <person name="Vera ALvarez R."/>
            <person name="Arias-Moreno D.M."/>
            <person name="Jimenez-Jacinto V."/>
            <person name="Jimenez-Bremont J.F."/>
            <person name="Swaminathan K."/>
            <person name="Moose S.P."/>
            <person name="Guerrero-Gonzalez M.L."/>
            <person name="Marino-Ramirez L."/>
            <person name="Landsman D."/>
            <person name="Rodriguez-Kessler M."/>
            <person name="Delgado-Sanchez P."/>
        </authorList>
    </citation>
    <scope>NUCLEOTIDE SEQUENCE</scope>
    <source>
        <tissue evidence="8">Cladode</tissue>
    </source>
</reference>
<evidence type="ECO:0000256" key="6">
    <source>
        <dbReference type="ARBA" id="ARBA00023180"/>
    </source>
</evidence>
<keyword evidence="6" id="KW-0325">Glycoprotein</keyword>
<evidence type="ECO:0000256" key="5">
    <source>
        <dbReference type="ARBA" id="ARBA00023136"/>
    </source>
</evidence>
<dbReference type="AlphaFoldDB" id="A0A7C9DFK1"/>
<organism evidence="8">
    <name type="scientific">Opuntia streptacantha</name>
    <name type="common">Prickly pear cactus</name>
    <name type="synonym">Opuntia cardona</name>
    <dbReference type="NCBI Taxonomy" id="393608"/>
    <lineage>
        <taxon>Eukaryota</taxon>
        <taxon>Viridiplantae</taxon>
        <taxon>Streptophyta</taxon>
        <taxon>Embryophyta</taxon>
        <taxon>Tracheophyta</taxon>
        <taxon>Spermatophyta</taxon>
        <taxon>Magnoliopsida</taxon>
        <taxon>eudicotyledons</taxon>
        <taxon>Gunneridae</taxon>
        <taxon>Pentapetalae</taxon>
        <taxon>Caryophyllales</taxon>
        <taxon>Cactineae</taxon>
        <taxon>Cactaceae</taxon>
        <taxon>Opuntioideae</taxon>
        <taxon>Opuntia</taxon>
    </lineage>
</organism>
<proteinExistence type="predicted"/>
<dbReference type="GO" id="GO:0016020">
    <property type="term" value="C:membrane"/>
    <property type="evidence" value="ECO:0007669"/>
    <property type="project" value="UniProtKB-SubCell"/>
</dbReference>
<keyword evidence="3 7" id="KW-0812">Transmembrane</keyword>